<dbReference type="GO" id="GO:0046475">
    <property type="term" value="P:glycerophospholipid catabolic process"/>
    <property type="evidence" value="ECO:0007669"/>
    <property type="project" value="TreeGrafter"/>
</dbReference>
<evidence type="ECO:0000256" key="4">
    <source>
        <dbReference type="ARBA" id="ARBA00022801"/>
    </source>
</evidence>
<dbReference type="Proteomes" id="UP000305948">
    <property type="component" value="Unassembled WGS sequence"/>
</dbReference>
<evidence type="ECO:0000256" key="9">
    <source>
        <dbReference type="RuleBase" id="RU362103"/>
    </source>
</evidence>
<dbReference type="GO" id="GO:0004623">
    <property type="term" value="F:phospholipase A2 activity"/>
    <property type="evidence" value="ECO:0007669"/>
    <property type="project" value="TreeGrafter"/>
</dbReference>
<dbReference type="SMART" id="SM00022">
    <property type="entry name" value="PLAc"/>
    <property type="match status" value="1"/>
</dbReference>
<keyword evidence="5 8" id="KW-0442">Lipid degradation</keyword>
<protein>
    <recommendedName>
        <fullName evidence="2 9">Lysophospholipase</fullName>
        <ecNumber evidence="2 9">3.1.1.5</ecNumber>
    </recommendedName>
</protein>
<keyword evidence="4 8" id="KW-0378">Hydrolase</keyword>
<evidence type="ECO:0000256" key="8">
    <source>
        <dbReference type="PROSITE-ProRule" id="PRU00555"/>
    </source>
</evidence>
<evidence type="ECO:0000256" key="7">
    <source>
        <dbReference type="ARBA" id="ARBA00023180"/>
    </source>
</evidence>
<feature type="domain" description="PLA2c" evidence="10">
    <location>
        <begin position="29"/>
        <end position="594"/>
    </location>
</feature>
<dbReference type="Pfam" id="PF01735">
    <property type="entry name" value="PLA2_B"/>
    <property type="match status" value="1"/>
</dbReference>
<dbReference type="EC" id="3.1.1.5" evidence="2 9"/>
<evidence type="ECO:0000256" key="2">
    <source>
        <dbReference type="ARBA" id="ARBA00013274"/>
    </source>
</evidence>
<keyword evidence="3 9" id="KW-0732">Signal</keyword>
<sequence>MLFTIVALAGTASVAALTASQAYTPTAGACPAGFSLVRNAGSPATGQTLSPSEAAYIATKRETVLPHAFRTYLDTVVRTQVQLPAYMYNILGSEDPEQMPTVGIATSGGAYRAALFGAGVLNALDGRNESSLERGTGGLLQATSYISGLSGGSWLVYSLAQANFPPVQQLVFGENVEGGYGGWNLEYGTLTLYPSTDDATDAEYMSQTVADITGKYEAGWPVSIVDLLSRSMGRHFLNDTTQSNFFDNSTVHGAGVLFSDLQTVPTIMSREQPFPIVVADGWSKYPYGADGGEALGSLVPPSNVIYEFNAYEMGSYDPQLAAFAPIQYLGTTNESVCITGFEQASFIVGSSSDYYAASNSSYASIMASAGSWITLVNESFTQPGVQLDVALYPNPFQGAGNGSFTEVNETYLSIVDGGNDGQAIPIQPLLVKARAIDTLIAIDVNAEVNNYATGGDFISSATRAALFPEAYSFPPIPLNTSTFVAENLTTRPTFFGCNTPETPLIVYIANGGPPAGQPAVTNTSDDTWTPTLAEAFLDQTFDMATQGITNGTVGARDAEWGACLACAVVDRERYRQGIARSGVCETCLARYCWS</sequence>
<keyword evidence="7" id="KW-0325">Glycoprotein</keyword>
<dbReference type="EMBL" id="ML213544">
    <property type="protein sequence ID" value="TFK45421.1"/>
    <property type="molecule type" value="Genomic_DNA"/>
</dbReference>
<comment type="catalytic activity">
    <reaction evidence="9">
        <text>a 1-acyl-sn-glycero-3-phosphocholine + H2O = sn-glycerol 3-phosphocholine + a fatty acid + H(+)</text>
        <dbReference type="Rhea" id="RHEA:15177"/>
        <dbReference type="ChEBI" id="CHEBI:15377"/>
        <dbReference type="ChEBI" id="CHEBI:15378"/>
        <dbReference type="ChEBI" id="CHEBI:16870"/>
        <dbReference type="ChEBI" id="CHEBI:28868"/>
        <dbReference type="ChEBI" id="CHEBI:58168"/>
        <dbReference type="EC" id="3.1.1.5"/>
    </reaction>
</comment>
<dbReference type="PROSITE" id="PS51210">
    <property type="entry name" value="PLA2C"/>
    <property type="match status" value="1"/>
</dbReference>
<keyword evidence="6 8" id="KW-0443">Lipid metabolism</keyword>
<name>A0A5C3MVE6_9AGAM</name>
<proteinExistence type="inferred from homology"/>
<accession>A0A5C3MVE6</accession>
<dbReference type="OrthoDB" id="4084751at2759"/>
<dbReference type="PANTHER" id="PTHR10728">
    <property type="entry name" value="CYTOSOLIC PHOSPHOLIPASE A2"/>
    <property type="match status" value="1"/>
</dbReference>
<evidence type="ECO:0000256" key="6">
    <source>
        <dbReference type="ARBA" id="ARBA00023098"/>
    </source>
</evidence>
<dbReference type="InterPro" id="IPR016035">
    <property type="entry name" value="Acyl_Trfase/lysoPLipase"/>
</dbReference>
<dbReference type="GO" id="GO:0005829">
    <property type="term" value="C:cytosol"/>
    <property type="evidence" value="ECO:0007669"/>
    <property type="project" value="TreeGrafter"/>
</dbReference>
<dbReference type="Gene3D" id="3.40.1090.10">
    <property type="entry name" value="Cytosolic phospholipase A2 catalytic domain"/>
    <property type="match status" value="1"/>
</dbReference>
<dbReference type="AlphaFoldDB" id="A0A5C3MVE6"/>
<keyword evidence="12" id="KW-1185">Reference proteome</keyword>
<dbReference type="GO" id="GO:0004622">
    <property type="term" value="F:phosphatidylcholine lysophospholipase activity"/>
    <property type="evidence" value="ECO:0007669"/>
    <property type="project" value="UniProtKB-EC"/>
</dbReference>
<feature type="chain" id="PRO_5022992110" description="Lysophospholipase" evidence="9">
    <location>
        <begin position="23"/>
        <end position="594"/>
    </location>
</feature>
<gene>
    <name evidence="11" type="ORF">OE88DRAFT_1649345</name>
</gene>
<organism evidence="11 12">
    <name type="scientific">Heliocybe sulcata</name>
    <dbReference type="NCBI Taxonomy" id="5364"/>
    <lineage>
        <taxon>Eukaryota</taxon>
        <taxon>Fungi</taxon>
        <taxon>Dikarya</taxon>
        <taxon>Basidiomycota</taxon>
        <taxon>Agaricomycotina</taxon>
        <taxon>Agaricomycetes</taxon>
        <taxon>Gloeophyllales</taxon>
        <taxon>Gloeophyllaceae</taxon>
        <taxon>Heliocybe</taxon>
    </lineage>
</organism>
<dbReference type="STRING" id="5364.A0A5C3MVE6"/>
<evidence type="ECO:0000256" key="5">
    <source>
        <dbReference type="ARBA" id="ARBA00022963"/>
    </source>
</evidence>
<comment type="similarity">
    <text evidence="1 9">Belongs to the lysophospholipase family.</text>
</comment>
<reference evidence="11 12" key="1">
    <citation type="journal article" date="2019" name="Nat. Ecol. Evol.">
        <title>Megaphylogeny resolves global patterns of mushroom evolution.</title>
        <authorList>
            <person name="Varga T."/>
            <person name="Krizsan K."/>
            <person name="Foldi C."/>
            <person name="Dima B."/>
            <person name="Sanchez-Garcia M."/>
            <person name="Sanchez-Ramirez S."/>
            <person name="Szollosi G.J."/>
            <person name="Szarkandi J.G."/>
            <person name="Papp V."/>
            <person name="Albert L."/>
            <person name="Andreopoulos W."/>
            <person name="Angelini C."/>
            <person name="Antonin V."/>
            <person name="Barry K.W."/>
            <person name="Bougher N.L."/>
            <person name="Buchanan P."/>
            <person name="Buyck B."/>
            <person name="Bense V."/>
            <person name="Catcheside P."/>
            <person name="Chovatia M."/>
            <person name="Cooper J."/>
            <person name="Damon W."/>
            <person name="Desjardin D."/>
            <person name="Finy P."/>
            <person name="Geml J."/>
            <person name="Haridas S."/>
            <person name="Hughes K."/>
            <person name="Justo A."/>
            <person name="Karasinski D."/>
            <person name="Kautmanova I."/>
            <person name="Kiss B."/>
            <person name="Kocsube S."/>
            <person name="Kotiranta H."/>
            <person name="LaButti K.M."/>
            <person name="Lechner B.E."/>
            <person name="Liimatainen K."/>
            <person name="Lipzen A."/>
            <person name="Lukacs Z."/>
            <person name="Mihaltcheva S."/>
            <person name="Morgado L.N."/>
            <person name="Niskanen T."/>
            <person name="Noordeloos M.E."/>
            <person name="Ohm R.A."/>
            <person name="Ortiz-Santana B."/>
            <person name="Ovrebo C."/>
            <person name="Racz N."/>
            <person name="Riley R."/>
            <person name="Savchenko A."/>
            <person name="Shiryaev A."/>
            <person name="Soop K."/>
            <person name="Spirin V."/>
            <person name="Szebenyi C."/>
            <person name="Tomsovsky M."/>
            <person name="Tulloss R.E."/>
            <person name="Uehling J."/>
            <person name="Grigoriev I.V."/>
            <person name="Vagvolgyi C."/>
            <person name="Papp T."/>
            <person name="Martin F.M."/>
            <person name="Miettinen O."/>
            <person name="Hibbett D.S."/>
            <person name="Nagy L.G."/>
        </authorList>
    </citation>
    <scope>NUCLEOTIDE SEQUENCE [LARGE SCALE GENOMIC DNA]</scope>
    <source>
        <strain evidence="11 12">OMC1185</strain>
    </source>
</reference>
<dbReference type="PANTHER" id="PTHR10728:SF33">
    <property type="entry name" value="LYSOPHOSPHOLIPASE 1-RELATED"/>
    <property type="match status" value="1"/>
</dbReference>
<dbReference type="SUPFAM" id="SSF52151">
    <property type="entry name" value="FabD/lysophospholipase-like"/>
    <property type="match status" value="1"/>
</dbReference>
<dbReference type="InterPro" id="IPR002642">
    <property type="entry name" value="LysoPLipase_cat_dom"/>
</dbReference>
<evidence type="ECO:0000313" key="11">
    <source>
        <dbReference type="EMBL" id="TFK45421.1"/>
    </source>
</evidence>
<feature type="signal peptide" evidence="9">
    <location>
        <begin position="1"/>
        <end position="22"/>
    </location>
</feature>
<evidence type="ECO:0000256" key="1">
    <source>
        <dbReference type="ARBA" id="ARBA00008780"/>
    </source>
</evidence>
<evidence type="ECO:0000313" key="12">
    <source>
        <dbReference type="Proteomes" id="UP000305948"/>
    </source>
</evidence>
<evidence type="ECO:0000256" key="3">
    <source>
        <dbReference type="ARBA" id="ARBA00022729"/>
    </source>
</evidence>
<evidence type="ECO:0000259" key="10">
    <source>
        <dbReference type="PROSITE" id="PS51210"/>
    </source>
</evidence>